<evidence type="ECO:0000256" key="2">
    <source>
        <dbReference type="PROSITE-ProRule" id="PRU01076"/>
    </source>
</evidence>
<dbReference type="InterPro" id="IPR037914">
    <property type="entry name" value="SpoVT-AbrB_sf"/>
</dbReference>
<sequence length="75" mass="8907">MKTAKLFQNGKSQAVRLLKEFRFETSEVYIKKVGRSVILTPKDDYWDSLFESVDKFSKDFMVERNQPEMQKRVAL</sequence>
<dbReference type="PANTHER" id="PTHR37550">
    <property type="entry name" value="ANTITOXIN VAPB1"/>
    <property type="match status" value="1"/>
</dbReference>
<dbReference type="GO" id="GO:0003677">
    <property type="term" value="F:DNA binding"/>
    <property type="evidence" value="ECO:0007669"/>
    <property type="project" value="UniProtKB-UniRule"/>
</dbReference>
<proteinExistence type="inferred from homology"/>
<dbReference type="InterPro" id="IPR007159">
    <property type="entry name" value="SpoVT-AbrB_dom"/>
</dbReference>
<accession>A0A519BL36</accession>
<dbReference type="InterPro" id="IPR047976">
    <property type="entry name" value="Anti_VapB2-like"/>
</dbReference>
<reference evidence="4 5" key="1">
    <citation type="journal article" date="2019" name="ISME J.">
        <title>Insights into ecological role of a new deltaproteobacterial order Candidatus Acidulodesulfobacterales by metagenomics and metatranscriptomics.</title>
        <authorList>
            <person name="Tan S."/>
            <person name="Liu J."/>
            <person name="Fang Y."/>
            <person name="Hedlund B.P."/>
            <person name="Lian Z.H."/>
            <person name="Huang L.Y."/>
            <person name="Li J.T."/>
            <person name="Huang L.N."/>
            <person name="Li W.J."/>
            <person name="Jiang H.C."/>
            <person name="Dong H.L."/>
            <person name="Shu W.S."/>
        </authorList>
    </citation>
    <scope>NUCLEOTIDE SEQUENCE [LARGE SCALE GENOMIC DNA]</scope>
    <source>
        <strain evidence="4">AP1</strain>
    </source>
</reference>
<dbReference type="Proteomes" id="UP000319296">
    <property type="component" value="Unassembled WGS sequence"/>
</dbReference>
<evidence type="ECO:0000313" key="5">
    <source>
        <dbReference type="Proteomes" id="UP000319296"/>
    </source>
</evidence>
<dbReference type="Gene3D" id="2.10.260.10">
    <property type="match status" value="1"/>
</dbReference>
<comment type="similarity">
    <text evidence="1">Belongs to the VapB family.</text>
</comment>
<organism evidence="4 5">
    <name type="scientific">Candidatus Acididesulfobacter diazotrophicus</name>
    <dbReference type="NCBI Taxonomy" id="2597226"/>
    <lineage>
        <taxon>Bacteria</taxon>
        <taxon>Deltaproteobacteria</taxon>
        <taxon>Candidatus Acidulodesulfobacterales</taxon>
        <taxon>Candidatus Acididesulfobacter</taxon>
    </lineage>
</organism>
<feature type="domain" description="SpoVT-AbrB" evidence="3">
    <location>
        <begin position="4"/>
        <end position="44"/>
    </location>
</feature>
<dbReference type="SUPFAM" id="SSF89447">
    <property type="entry name" value="AbrB/MazE/MraZ-like"/>
    <property type="match status" value="1"/>
</dbReference>
<dbReference type="EMBL" id="SGBB01000017">
    <property type="protein sequence ID" value="RZD17992.1"/>
    <property type="molecule type" value="Genomic_DNA"/>
</dbReference>
<evidence type="ECO:0000313" key="4">
    <source>
        <dbReference type="EMBL" id="RZD17992.1"/>
    </source>
</evidence>
<dbReference type="AlphaFoldDB" id="A0A519BL36"/>
<evidence type="ECO:0000259" key="3">
    <source>
        <dbReference type="PROSITE" id="PS51740"/>
    </source>
</evidence>
<name>A0A519BL36_9DELT</name>
<dbReference type="NCBIfam" id="NF040493">
    <property type="entry name" value="TA_anti_VapB"/>
    <property type="match status" value="1"/>
</dbReference>
<comment type="caution">
    <text evidence="4">The sequence shown here is derived from an EMBL/GenBank/DDBJ whole genome shotgun (WGS) entry which is preliminary data.</text>
</comment>
<dbReference type="InterPro" id="IPR051734">
    <property type="entry name" value="VapB_TA_antitoxins"/>
</dbReference>
<gene>
    <name evidence="4" type="ORF">EVG15_08485</name>
</gene>
<keyword evidence="2" id="KW-0238">DNA-binding</keyword>
<protein>
    <submittedName>
        <fullName evidence="4">Antitoxin</fullName>
    </submittedName>
</protein>
<dbReference type="PROSITE" id="PS51740">
    <property type="entry name" value="SPOVT_ABRB"/>
    <property type="match status" value="1"/>
</dbReference>
<dbReference type="PANTHER" id="PTHR37550:SF3">
    <property type="entry name" value="ANTITOXIN VAPB1"/>
    <property type="match status" value="1"/>
</dbReference>
<evidence type="ECO:0000256" key="1">
    <source>
        <dbReference type="ARBA" id="ARBA00007924"/>
    </source>
</evidence>